<protein>
    <submittedName>
        <fullName evidence="3">ADP-ribosyl-[dinitrogen reductase] glycohydrolase</fullName>
        <ecNumber evidence="3">3.2.2.24</ecNumber>
    </submittedName>
</protein>
<dbReference type="RefSeq" id="WP_129604287.1">
    <property type="nucleotide sequence ID" value="NZ_PRLL01000004.1"/>
</dbReference>
<dbReference type="InterPro" id="IPR036705">
    <property type="entry name" value="Ribosyl_crysJ1_sf"/>
</dbReference>
<dbReference type="InterPro" id="IPR050792">
    <property type="entry name" value="ADP-ribosylglycohydrolase"/>
</dbReference>
<dbReference type="EC" id="3.2.2.24" evidence="3"/>
<dbReference type="PANTHER" id="PTHR16222">
    <property type="entry name" value="ADP-RIBOSYLGLYCOHYDROLASE"/>
    <property type="match status" value="1"/>
</dbReference>
<reference evidence="3 4" key="1">
    <citation type="journal article" date="2018" name="bioRxiv">
        <title>Evidence of independent acquisition and adaption of ultra-small bacteria to human hosts across the highly diverse yet reduced genomes of the phylum Saccharibacteria.</title>
        <authorList>
            <person name="McLean J.S."/>
            <person name="Bor B."/>
            <person name="To T.T."/>
            <person name="Liu Q."/>
            <person name="Kearns K.A."/>
            <person name="Solden L.M."/>
            <person name="Wrighton K.C."/>
            <person name="He X."/>
            <person name="Shi W."/>
        </authorList>
    </citation>
    <scope>NUCLEOTIDE SEQUENCE [LARGE SCALE GENOMIC DNA]</scope>
    <source>
        <strain evidence="3 4">TM7_KMM_G3_1_HOT_351</strain>
    </source>
</reference>
<dbReference type="SUPFAM" id="SSF101478">
    <property type="entry name" value="ADP-ribosylglycohydrolase"/>
    <property type="match status" value="1"/>
</dbReference>
<dbReference type="Gene3D" id="1.10.4080.10">
    <property type="entry name" value="ADP-ribosylation/Crystallin J1"/>
    <property type="match status" value="1"/>
</dbReference>
<evidence type="ECO:0000313" key="4">
    <source>
        <dbReference type="Proteomes" id="UP001191004"/>
    </source>
</evidence>
<comment type="similarity">
    <text evidence="1">Belongs to the ADP-ribosylglycohydrolase family.</text>
</comment>
<accession>A0ABY0FM78</accession>
<dbReference type="Proteomes" id="UP001191004">
    <property type="component" value="Unassembled WGS sequence"/>
</dbReference>
<comment type="caution">
    <text evidence="3">The sequence shown here is derived from an EMBL/GenBank/DDBJ whole genome shotgun (WGS) entry which is preliminary data.</text>
</comment>
<dbReference type="EMBL" id="PRLL01000004">
    <property type="protein sequence ID" value="RYC73739.1"/>
    <property type="molecule type" value="Genomic_DNA"/>
</dbReference>
<dbReference type="GO" id="GO:0047407">
    <property type="term" value="F:ADP-ribosyl-[dinitrogen reductase] hydrolase activity"/>
    <property type="evidence" value="ECO:0007669"/>
    <property type="project" value="UniProtKB-EC"/>
</dbReference>
<gene>
    <name evidence="3" type="primary">draG</name>
    <name evidence="3" type="ORF">G3KMM_00196</name>
</gene>
<keyword evidence="2 3" id="KW-0378">Hydrolase</keyword>
<name>A0ABY0FM78_9BACT</name>
<dbReference type="InterPro" id="IPR005502">
    <property type="entry name" value="Ribosyl_crysJ1"/>
</dbReference>
<dbReference type="PANTHER" id="PTHR16222:SF24">
    <property type="entry name" value="ADP-RIBOSYLHYDROLASE ARH3"/>
    <property type="match status" value="1"/>
</dbReference>
<keyword evidence="3" id="KW-0326">Glycosidase</keyword>
<evidence type="ECO:0000313" key="3">
    <source>
        <dbReference type="EMBL" id="RYC73739.1"/>
    </source>
</evidence>
<keyword evidence="4" id="KW-1185">Reference proteome</keyword>
<organism evidence="3 4">
    <name type="scientific">Candidatus Nanosyncoccus nanoralicus</name>
    <dbReference type="NCBI Taxonomy" id="2171996"/>
    <lineage>
        <taxon>Bacteria</taxon>
        <taxon>Candidatus Saccharimonadota</taxon>
        <taxon>Candidatus Nanosyncoccalia</taxon>
        <taxon>Candidatus Nanosyncoccales</taxon>
        <taxon>Candidatus Nanosyncoccaceae</taxon>
        <taxon>Candidatus Nanosyncoccus</taxon>
    </lineage>
</organism>
<sequence>MDTFRGFIYSDQVIGGLIGNAAGDALGLPVEFKSREDLKGIPVLEMQGFGSYLVAPGTWSTNTSMVIALMESIRECGKVNQSDILHKLSRWLYLGDYTVGSEIINSNATVTLSIDRFKKGYTPDECGDAFEFASDNGALTRILPIAFLCYNYNIQGKHRYDLVKRVTRLTHATEKCILANMIFVNYACYLLEGCYPAVALQKIQKEDYSFFSEACVDSFSRILKMNLTELPEEEIQSNSDVIESLEATIWSLVTTRNFEQAVIKAVNLGHDTDTIGALTGGLAGLYYGMQGIPKRWLDKLKKLPELETIAEGFSKAEVIIVP</sequence>
<proteinExistence type="inferred from homology"/>
<reference evidence="3 4" key="2">
    <citation type="journal article" date="2020" name="Cell Rep.">
        <title>Acquisition and Adaptation of Ultra-small Parasitic Reduced Genome Bacteria to Mammalian Hosts.</title>
        <authorList>
            <person name="McLean J.S."/>
            <person name="Bor B."/>
            <person name="Kerns K.A."/>
            <person name="Liu Q."/>
            <person name="To T.T."/>
            <person name="Solden L."/>
            <person name="Hendrickson E.L."/>
            <person name="Wrighton K."/>
            <person name="Shi W."/>
            <person name="He X."/>
        </authorList>
    </citation>
    <scope>NUCLEOTIDE SEQUENCE [LARGE SCALE GENOMIC DNA]</scope>
    <source>
        <strain evidence="3 4">TM7_KMM_G3_1_HOT_351</strain>
    </source>
</reference>
<evidence type="ECO:0000256" key="2">
    <source>
        <dbReference type="ARBA" id="ARBA00022801"/>
    </source>
</evidence>
<dbReference type="Pfam" id="PF03747">
    <property type="entry name" value="ADP_ribosyl_GH"/>
    <property type="match status" value="1"/>
</dbReference>
<evidence type="ECO:0000256" key="1">
    <source>
        <dbReference type="ARBA" id="ARBA00010702"/>
    </source>
</evidence>